<evidence type="ECO:0000256" key="1">
    <source>
        <dbReference type="ARBA" id="ARBA00022801"/>
    </source>
</evidence>
<dbReference type="InterPro" id="IPR029058">
    <property type="entry name" value="AB_hydrolase_fold"/>
</dbReference>
<dbReference type="RefSeq" id="WP_377387376.1">
    <property type="nucleotide sequence ID" value="NZ_JBHSAN010000008.1"/>
</dbReference>
<evidence type="ECO:0000256" key="2">
    <source>
        <dbReference type="SAM" id="SignalP"/>
    </source>
</evidence>
<accession>A0ABW5W430</accession>
<dbReference type="GO" id="GO:0016787">
    <property type="term" value="F:hydrolase activity"/>
    <property type="evidence" value="ECO:0007669"/>
    <property type="project" value="UniProtKB-KW"/>
</dbReference>
<evidence type="ECO:0000313" key="5">
    <source>
        <dbReference type="Proteomes" id="UP001597478"/>
    </source>
</evidence>
<dbReference type="Proteomes" id="UP001597478">
    <property type="component" value="Unassembled WGS sequence"/>
</dbReference>
<reference evidence="5" key="1">
    <citation type="journal article" date="2019" name="Int. J. Syst. Evol. Microbiol.">
        <title>The Global Catalogue of Microorganisms (GCM) 10K type strain sequencing project: providing services to taxonomists for standard genome sequencing and annotation.</title>
        <authorList>
            <consortium name="The Broad Institute Genomics Platform"/>
            <consortium name="The Broad Institute Genome Sequencing Center for Infectious Disease"/>
            <person name="Wu L."/>
            <person name="Ma J."/>
        </authorList>
    </citation>
    <scope>NUCLEOTIDE SEQUENCE [LARGE SCALE GENOMIC DNA]</scope>
    <source>
        <strain evidence="5">IBRC-M 10906</strain>
    </source>
</reference>
<evidence type="ECO:0000313" key="4">
    <source>
        <dbReference type="EMBL" id="MFD2797939.1"/>
    </source>
</evidence>
<proteinExistence type="predicted"/>
<feature type="signal peptide" evidence="2">
    <location>
        <begin position="1"/>
        <end position="27"/>
    </location>
</feature>
<dbReference type="PANTHER" id="PTHR43798">
    <property type="entry name" value="MONOACYLGLYCEROL LIPASE"/>
    <property type="match status" value="1"/>
</dbReference>
<keyword evidence="5" id="KW-1185">Reference proteome</keyword>
<comment type="caution">
    <text evidence="4">The sequence shown here is derived from an EMBL/GenBank/DDBJ whole genome shotgun (WGS) entry which is preliminary data.</text>
</comment>
<sequence>MPFPRPRTAGALTTALVALLCSPISAAAEPAPRQCQEVDVPVTINVAMPVHAHGTLCTPAGAQPSTVQVLLHGATYNSTYWDFPVQPERYSYVRAANERGYATFNVDRIGYGGSTKVPSATLTALAQADVAHQIVTKLRNGHIGPTAFRKVVLVGHSVGSGIAAIAASRYRDVDGLVLTGMTHHFSPTQVAQALLRDLHPVTLDETFRSKADPGYLTTKPGGRERLFYAPGDADPAVIAAEEKTKDIASVTEIADAYAIGFTTPITRAVDVPVLVAVGSHDAIFCQGLLSSPCHDSATLRAGERLYFSPDTPLEATVIHGSGHDIALSESHSRRAHATLLDWADRSVGT</sequence>
<keyword evidence="1 4" id="KW-0378">Hydrolase</keyword>
<organism evidence="4 5">
    <name type="scientific">Prauserella oleivorans</name>
    <dbReference type="NCBI Taxonomy" id="1478153"/>
    <lineage>
        <taxon>Bacteria</taxon>
        <taxon>Bacillati</taxon>
        <taxon>Actinomycetota</taxon>
        <taxon>Actinomycetes</taxon>
        <taxon>Pseudonocardiales</taxon>
        <taxon>Pseudonocardiaceae</taxon>
        <taxon>Prauserella</taxon>
    </lineage>
</organism>
<feature type="domain" description="AB hydrolase-1" evidence="3">
    <location>
        <begin position="69"/>
        <end position="328"/>
    </location>
</feature>
<dbReference type="PANTHER" id="PTHR43798:SF31">
    <property type="entry name" value="AB HYDROLASE SUPERFAMILY PROTEIN YCLE"/>
    <property type="match status" value="1"/>
</dbReference>
<keyword evidence="2" id="KW-0732">Signal</keyword>
<feature type="chain" id="PRO_5045419638" evidence="2">
    <location>
        <begin position="28"/>
        <end position="349"/>
    </location>
</feature>
<dbReference type="InterPro" id="IPR000073">
    <property type="entry name" value="AB_hydrolase_1"/>
</dbReference>
<dbReference type="EMBL" id="JBHUOF010000001">
    <property type="protein sequence ID" value="MFD2797939.1"/>
    <property type="molecule type" value="Genomic_DNA"/>
</dbReference>
<gene>
    <name evidence="4" type="ORF">ACFS2C_00845</name>
</gene>
<name>A0ABW5W430_9PSEU</name>
<dbReference type="InterPro" id="IPR050266">
    <property type="entry name" value="AB_hydrolase_sf"/>
</dbReference>
<dbReference type="Gene3D" id="3.40.50.1820">
    <property type="entry name" value="alpha/beta hydrolase"/>
    <property type="match status" value="1"/>
</dbReference>
<protein>
    <submittedName>
        <fullName evidence="4">Alpha/beta hydrolase</fullName>
    </submittedName>
</protein>
<dbReference type="SUPFAM" id="SSF53474">
    <property type="entry name" value="alpha/beta-Hydrolases"/>
    <property type="match status" value="1"/>
</dbReference>
<dbReference type="Pfam" id="PF12697">
    <property type="entry name" value="Abhydrolase_6"/>
    <property type="match status" value="1"/>
</dbReference>
<evidence type="ECO:0000259" key="3">
    <source>
        <dbReference type="Pfam" id="PF12697"/>
    </source>
</evidence>